<evidence type="ECO:0000256" key="2">
    <source>
        <dbReference type="ARBA" id="ARBA00007441"/>
    </source>
</evidence>
<dbReference type="InterPro" id="IPR051926">
    <property type="entry name" value="Ala_Aminotransferase"/>
</dbReference>
<keyword evidence="3 8" id="KW-0032">Aminotransferase</keyword>
<dbReference type="EC" id="2.6.1.2" evidence="6"/>
<evidence type="ECO:0000256" key="1">
    <source>
        <dbReference type="ARBA" id="ARBA00001933"/>
    </source>
</evidence>
<dbReference type="PANTHER" id="PTHR43488">
    <property type="entry name" value="GLUTAMATE-PYRUVATE AMINOTRANSFERASE ALAA"/>
    <property type="match status" value="1"/>
</dbReference>
<evidence type="ECO:0000259" key="7">
    <source>
        <dbReference type="Pfam" id="PF00155"/>
    </source>
</evidence>
<dbReference type="RefSeq" id="WP_101344309.1">
    <property type="nucleotide sequence ID" value="NZ_PJAI02000005.1"/>
</dbReference>
<evidence type="ECO:0000256" key="5">
    <source>
        <dbReference type="ARBA" id="ARBA00022898"/>
    </source>
</evidence>
<dbReference type="Gene3D" id="3.90.1150.10">
    <property type="entry name" value="Aspartate Aminotransferase, domain 1"/>
    <property type="match status" value="1"/>
</dbReference>
<dbReference type="InterPro" id="IPR015422">
    <property type="entry name" value="PyrdxlP-dep_Trfase_small"/>
</dbReference>
<keyword evidence="4" id="KW-0808">Transferase</keyword>
<dbReference type="PANTHER" id="PTHR43488:SF2">
    <property type="entry name" value="GLUTAMATE-PYRUVATE AMINOTRANSFERASE ALAA"/>
    <property type="match status" value="1"/>
</dbReference>
<dbReference type="GO" id="GO:0008483">
    <property type="term" value="F:transaminase activity"/>
    <property type="evidence" value="ECO:0007669"/>
    <property type="project" value="UniProtKB-KW"/>
</dbReference>
<protein>
    <recommendedName>
        <fullName evidence="6">alanine transaminase</fullName>
        <ecNumber evidence="6">2.6.1.2</ecNumber>
    </recommendedName>
</protein>
<dbReference type="CDD" id="cd00609">
    <property type="entry name" value="AAT_like"/>
    <property type="match status" value="1"/>
</dbReference>
<dbReference type="InterPro" id="IPR004839">
    <property type="entry name" value="Aminotransferase_I/II_large"/>
</dbReference>
<dbReference type="Proteomes" id="UP000815846">
    <property type="component" value="Unassembled WGS sequence"/>
</dbReference>
<dbReference type="EMBL" id="PJAI02000005">
    <property type="protein sequence ID" value="TYK66193.1"/>
    <property type="molecule type" value="Genomic_DNA"/>
</dbReference>
<dbReference type="InterPro" id="IPR015424">
    <property type="entry name" value="PyrdxlP-dep_Trfase"/>
</dbReference>
<dbReference type="Pfam" id="PF00155">
    <property type="entry name" value="Aminotran_1_2"/>
    <property type="match status" value="1"/>
</dbReference>
<name>A0ABY3MY99_9GAMM</name>
<evidence type="ECO:0000313" key="9">
    <source>
        <dbReference type="Proteomes" id="UP000815846"/>
    </source>
</evidence>
<comment type="similarity">
    <text evidence="2">Belongs to the class-I pyridoxal-phosphate-dependent aminotransferase family.</text>
</comment>
<proteinExistence type="inferred from homology"/>
<evidence type="ECO:0000256" key="4">
    <source>
        <dbReference type="ARBA" id="ARBA00022679"/>
    </source>
</evidence>
<accession>A0ABY3MY99</accession>
<keyword evidence="5" id="KW-0663">Pyridoxal phosphate</keyword>
<comment type="caution">
    <text evidence="8">The sequence shown here is derived from an EMBL/GenBank/DDBJ whole genome shotgun (WGS) entry which is preliminary data.</text>
</comment>
<sequence>MKAITKSSKLNNVCYEIRGQIAAEAKRLEDEGHKILKLNIGNPAPFGFEAPDDILKDVIYNLPRSQGYSDSKGIYSARVAVMQYFQQQGIKNVRVDDIYIGNGVSELIVMAMQGLLDNGDEVLIPAPDYPLWTAAVSLAGGTPVHYVCDDENFWYPSLEDMEAKITDKTKAIVLINPNNPTGAVYPEHILQGIIALARKHELIIYSDEIYDKILYDEAKHIPTASLAKDVLIITMGGLSKNYRIAGFRAGWMVITGPKIHAEDYLEGLTMLSSMRLCANVPSQHAIQTALGGYQSINELIQGDGRLIKQRNIAAKMINEIDGLSCHPAMGALYLFVKVDNEKFGIYNDEKMILDLLKQEKILLVHGSAFNIKEKNYFRLVFLPHVDELVPALEKIKHFFASYKQVKVDK</sequence>
<feature type="domain" description="Aminotransferase class I/classII large" evidence="7">
    <location>
        <begin position="35"/>
        <end position="386"/>
    </location>
</feature>
<keyword evidence="9" id="KW-1185">Reference proteome</keyword>
<organism evidence="8 9">
    <name type="scientific">Colwellia echini</name>
    <dbReference type="NCBI Taxonomy" id="1982103"/>
    <lineage>
        <taxon>Bacteria</taxon>
        <taxon>Pseudomonadati</taxon>
        <taxon>Pseudomonadota</taxon>
        <taxon>Gammaproteobacteria</taxon>
        <taxon>Alteromonadales</taxon>
        <taxon>Colwelliaceae</taxon>
        <taxon>Colwellia</taxon>
    </lineage>
</organism>
<dbReference type="Gene3D" id="3.40.640.10">
    <property type="entry name" value="Type I PLP-dependent aspartate aminotransferase-like (Major domain)"/>
    <property type="match status" value="1"/>
</dbReference>
<evidence type="ECO:0000256" key="6">
    <source>
        <dbReference type="ARBA" id="ARBA00026106"/>
    </source>
</evidence>
<gene>
    <name evidence="8" type="ORF">CWS31_006195</name>
</gene>
<reference evidence="8 9" key="1">
    <citation type="submission" date="2019-08" db="EMBL/GenBank/DDBJ databases">
        <title>Microbe sample from Colwellia echini.</title>
        <authorList>
            <person name="Christiansen L."/>
            <person name="Pathiraja D."/>
            <person name="Schultz-Johansen M."/>
            <person name="Choi I.-G."/>
            <person name="Stougaard P."/>
        </authorList>
    </citation>
    <scope>NUCLEOTIDE SEQUENCE [LARGE SCALE GENOMIC DNA]</scope>
    <source>
        <strain evidence="8 9">A3</strain>
    </source>
</reference>
<comment type="cofactor">
    <cofactor evidence="1">
        <name>pyridoxal 5'-phosphate</name>
        <dbReference type="ChEBI" id="CHEBI:597326"/>
    </cofactor>
</comment>
<dbReference type="InterPro" id="IPR015421">
    <property type="entry name" value="PyrdxlP-dep_Trfase_major"/>
</dbReference>
<evidence type="ECO:0000313" key="8">
    <source>
        <dbReference type="EMBL" id="TYK66193.1"/>
    </source>
</evidence>
<evidence type="ECO:0000256" key="3">
    <source>
        <dbReference type="ARBA" id="ARBA00022576"/>
    </source>
</evidence>
<dbReference type="SUPFAM" id="SSF53383">
    <property type="entry name" value="PLP-dependent transferases"/>
    <property type="match status" value="1"/>
</dbReference>